<evidence type="ECO:0000256" key="2">
    <source>
        <dbReference type="ARBA" id="ARBA00009477"/>
    </source>
</evidence>
<feature type="domain" description="Multidrug resistance protein MdtA-like barrel-sandwich hybrid" evidence="6">
    <location>
        <begin position="74"/>
        <end position="217"/>
    </location>
</feature>
<evidence type="ECO:0000313" key="10">
    <source>
        <dbReference type="Proteomes" id="UP000502415"/>
    </source>
</evidence>
<dbReference type="Pfam" id="PF25944">
    <property type="entry name" value="Beta-barrel_RND"/>
    <property type="match status" value="1"/>
</dbReference>
<dbReference type="PANTHER" id="PTHR30158">
    <property type="entry name" value="ACRA/E-RELATED COMPONENT OF DRUG EFFLUX TRANSPORTER"/>
    <property type="match status" value="1"/>
</dbReference>
<feature type="region of interest" description="Disordered" evidence="3">
    <location>
        <begin position="387"/>
        <end position="442"/>
    </location>
</feature>
<dbReference type="Gene3D" id="2.40.50.100">
    <property type="match status" value="1"/>
</dbReference>
<dbReference type="InterPro" id="IPR058626">
    <property type="entry name" value="MdtA-like_b-barrel"/>
</dbReference>
<evidence type="ECO:0000313" key="9">
    <source>
        <dbReference type="EMBL" id="QJE00988.1"/>
    </source>
</evidence>
<dbReference type="SUPFAM" id="SSF111369">
    <property type="entry name" value="HlyD-like secretion proteins"/>
    <property type="match status" value="1"/>
</dbReference>
<dbReference type="Pfam" id="PF25967">
    <property type="entry name" value="RND-MFP_C"/>
    <property type="match status" value="1"/>
</dbReference>
<dbReference type="Proteomes" id="UP000502415">
    <property type="component" value="Chromosome"/>
</dbReference>
<feature type="signal peptide" evidence="4">
    <location>
        <begin position="1"/>
        <end position="33"/>
    </location>
</feature>
<feature type="domain" description="Multidrug resistance protein MdtA-like alpha-helical hairpin" evidence="5">
    <location>
        <begin position="116"/>
        <end position="183"/>
    </location>
</feature>
<name>A0A7Z2ZSX7_9BURK</name>
<comment type="subcellular location">
    <subcellularLocation>
        <location evidence="1">Cell envelope</location>
    </subcellularLocation>
</comment>
<feature type="domain" description="Multidrug resistance protein MdtA-like C-terminal permuted SH3" evidence="8">
    <location>
        <begin position="313"/>
        <end position="373"/>
    </location>
</feature>
<evidence type="ECO:0000259" key="5">
    <source>
        <dbReference type="Pfam" id="PF25876"/>
    </source>
</evidence>
<dbReference type="Pfam" id="PF25917">
    <property type="entry name" value="BSH_RND"/>
    <property type="match status" value="1"/>
</dbReference>
<dbReference type="PANTHER" id="PTHR30158:SF3">
    <property type="entry name" value="MULTIDRUG EFFLUX PUMP SUBUNIT ACRA-RELATED"/>
    <property type="match status" value="1"/>
</dbReference>
<dbReference type="GO" id="GO:0022857">
    <property type="term" value="F:transmembrane transporter activity"/>
    <property type="evidence" value="ECO:0007669"/>
    <property type="project" value="InterPro"/>
</dbReference>
<comment type="similarity">
    <text evidence="2">Belongs to the membrane fusion protein (MFP) (TC 8.A.1) family.</text>
</comment>
<dbReference type="PROSITE" id="PS51257">
    <property type="entry name" value="PROKAR_LIPOPROTEIN"/>
    <property type="match status" value="1"/>
</dbReference>
<dbReference type="NCBIfam" id="TIGR01730">
    <property type="entry name" value="RND_mfp"/>
    <property type="match status" value="1"/>
</dbReference>
<dbReference type="Pfam" id="PF25876">
    <property type="entry name" value="HH_MFP_RND"/>
    <property type="match status" value="1"/>
</dbReference>
<evidence type="ECO:0000259" key="6">
    <source>
        <dbReference type="Pfam" id="PF25917"/>
    </source>
</evidence>
<proteinExistence type="inferred from homology"/>
<dbReference type="Gene3D" id="1.10.287.470">
    <property type="entry name" value="Helix hairpin bin"/>
    <property type="match status" value="1"/>
</dbReference>
<evidence type="ECO:0000259" key="8">
    <source>
        <dbReference type="Pfam" id="PF25967"/>
    </source>
</evidence>
<keyword evidence="4" id="KW-0732">Signal</keyword>
<dbReference type="GO" id="GO:0030313">
    <property type="term" value="C:cell envelope"/>
    <property type="evidence" value="ECO:0007669"/>
    <property type="project" value="UniProtKB-SubCell"/>
</dbReference>
<accession>A0A7Z2ZSX7</accession>
<feature type="compositionally biased region" description="Low complexity" evidence="3">
    <location>
        <begin position="390"/>
        <end position="442"/>
    </location>
</feature>
<dbReference type="GO" id="GO:0005886">
    <property type="term" value="C:plasma membrane"/>
    <property type="evidence" value="ECO:0007669"/>
    <property type="project" value="TreeGrafter"/>
</dbReference>
<protein>
    <submittedName>
        <fullName evidence="9">Efflux RND transporter periplasmic adaptor subunit</fullName>
    </submittedName>
</protein>
<evidence type="ECO:0000256" key="4">
    <source>
        <dbReference type="SAM" id="SignalP"/>
    </source>
</evidence>
<dbReference type="GO" id="GO:0046677">
    <property type="term" value="P:response to antibiotic"/>
    <property type="evidence" value="ECO:0007669"/>
    <property type="project" value="TreeGrafter"/>
</dbReference>
<dbReference type="Gene3D" id="2.40.30.170">
    <property type="match status" value="1"/>
</dbReference>
<feature type="domain" description="Multidrug resistance protein MdtA-like beta-barrel" evidence="7">
    <location>
        <begin position="222"/>
        <end position="306"/>
    </location>
</feature>
<dbReference type="InterPro" id="IPR058627">
    <property type="entry name" value="MdtA-like_C"/>
</dbReference>
<dbReference type="InterPro" id="IPR058624">
    <property type="entry name" value="MdtA-like_HH"/>
</dbReference>
<dbReference type="EMBL" id="CP051685">
    <property type="protein sequence ID" value="QJE00988.1"/>
    <property type="molecule type" value="Genomic_DNA"/>
</dbReference>
<reference evidence="9 10" key="1">
    <citation type="submission" date="2020-04" db="EMBL/GenBank/DDBJ databases">
        <title>Genome sequencing of novel species.</title>
        <authorList>
            <person name="Heo J."/>
            <person name="Kim S.-J."/>
            <person name="Kim J.-S."/>
            <person name="Hong S.-B."/>
            <person name="Kwon S.-W."/>
        </authorList>
    </citation>
    <scope>NUCLEOTIDE SEQUENCE [LARGE SCALE GENOMIC DNA]</scope>
    <source>
        <strain evidence="9 10">GN2-R2</strain>
    </source>
</reference>
<gene>
    <name evidence="9" type="ORF">HH212_13895</name>
</gene>
<keyword evidence="10" id="KW-1185">Reference proteome</keyword>
<dbReference type="AlphaFoldDB" id="A0A7Z2ZSX7"/>
<dbReference type="FunFam" id="2.40.420.20:FF:000001">
    <property type="entry name" value="Efflux RND transporter periplasmic adaptor subunit"/>
    <property type="match status" value="1"/>
</dbReference>
<dbReference type="Gene3D" id="2.40.420.20">
    <property type="match status" value="1"/>
</dbReference>
<dbReference type="KEGG" id="mfy:HH212_13895"/>
<evidence type="ECO:0000256" key="3">
    <source>
        <dbReference type="SAM" id="MobiDB-lite"/>
    </source>
</evidence>
<evidence type="ECO:0000256" key="1">
    <source>
        <dbReference type="ARBA" id="ARBA00004196"/>
    </source>
</evidence>
<organism evidence="9 10">
    <name type="scientific">Massilia forsythiae</name>
    <dbReference type="NCBI Taxonomy" id="2728020"/>
    <lineage>
        <taxon>Bacteria</taxon>
        <taxon>Pseudomonadati</taxon>
        <taxon>Pseudomonadota</taxon>
        <taxon>Betaproteobacteria</taxon>
        <taxon>Burkholderiales</taxon>
        <taxon>Oxalobacteraceae</taxon>
        <taxon>Telluria group</taxon>
        <taxon>Massilia</taxon>
    </lineage>
</organism>
<sequence length="442" mass="45514">MRPVHSPSLSLSRIAACTLTAIALLSACGNKDAAPGAAGAPGGKMPPPQVGVITTKFQQVALETELPARVEAIRVAEVRARVNGVVLKRTFTEGSIVKQGQSLFQIDPDPYQAQVNASQAALGRAQANLTSTAAIVNRYKPLVEANAVSQQEYTNAVASQKQAEADVSSARAQLKISQINLAFANVYAPISGRIGRALVTEGALVSATEATQLALIQQTDSVYLNITQSASELQRLRKNAGGKGIDSALPVTVVMDDGSVLPRKGKLLFSDVTVDQTSGQITLRAQIANPDSALLPGQYVRVRLAQAELPSGILVPQQAVTRGGQTGDTVMVVGADNKPAQRTVKIASQEGASWVITDGLKEGEKVMVDGFQKLQMMPPGTPVQPVAWTPAANPNAPAAAGNPAAQPNAAGAEANAAAAGKRVPNAGSPAAGAAAGPGNTRQ</sequence>
<dbReference type="RefSeq" id="WP_170203017.1">
    <property type="nucleotide sequence ID" value="NZ_CP051685.1"/>
</dbReference>
<evidence type="ECO:0000259" key="7">
    <source>
        <dbReference type="Pfam" id="PF25944"/>
    </source>
</evidence>
<dbReference type="InterPro" id="IPR058625">
    <property type="entry name" value="MdtA-like_BSH"/>
</dbReference>
<dbReference type="InterPro" id="IPR006143">
    <property type="entry name" value="RND_pump_MFP"/>
</dbReference>
<feature type="chain" id="PRO_5031475732" evidence="4">
    <location>
        <begin position="34"/>
        <end position="442"/>
    </location>
</feature>